<dbReference type="Proteomes" id="UP000294832">
    <property type="component" value="Unassembled WGS sequence"/>
</dbReference>
<gene>
    <name evidence="6" type="ORF">EDC91_12156</name>
</gene>
<dbReference type="InterPro" id="IPR000160">
    <property type="entry name" value="GGDEF_dom"/>
</dbReference>
<feature type="transmembrane region" description="Helical" evidence="4">
    <location>
        <begin position="87"/>
        <end position="106"/>
    </location>
</feature>
<dbReference type="Pfam" id="PF00990">
    <property type="entry name" value="GGDEF"/>
    <property type="match status" value="1"/>
</dbReference>
<dbReference type="CDD" id="cd01949">
    <property type="entry name" value="GGDEF"/>
    <property type="match status" value="1"/>
</dbReference>
<dbReference type="PANTHER" id="PTHR45138">
    <property type="entry name" value="REGULATORY COMPONENTS OF SENSORY TRANSDUCTION SYSTEM"/>
    <property type="match status" value="1"/>
</dbReference>
<evidence type="ECO:0000256" key="4">
    <source>
        <dbReference type="SAM" id="Phobius"/>
    </source>
</evidence>
<dbReference type="SUPFAM" id="SSF55073">
    <property type="entry name" value="Nucleotide cyclase"/>
    <property type="match status" value="1"/>
</dbReference>
<feature type="domain" description="GGDEF" evidence="5">
    <location>
        <begin position="232"/>
        <end position="359"/>
    </location>
</feature>
<dbReference type="GO" id="GO:0052621">
    <property type="term" value="F:diguanylate cyclase activity"/>
    <property type="evidence" value="ECO:0007669"/>
    <property type="project" value="UniProtKB-EC"/>
</dbReference>
<evidence type="ECO:0000256" key="1">
    <source>
        <dbReference type="ARBA" id="ARBA00001946"/>
    </source>
</evidence>
<keyword evidence="4" id="KW-1133">Transmembrane helix</keyword>
<evidence type="ECO:0000259" key="5">
    <source>
        <dbReference type="PROSITE" id="PS50887"/>
    </source>
</evidence>
<keyword evidence="7" id="KW-1185">Reference proteome</keyword>
<dbReference type="RefSeq" id="WP_207904296.1">
    <property type="nucleotide sequence ID" value="NZ_SLWF01000021.1"/>
</dbReference>
<comment type="cofactor">
    <cofactor evidence="1">
        <name>Mg(2+)</name>
        <dbReference type="ChEBI" id="CHEBI:18420"/>
    </cofactor>
</comment>
<comment type="catalytic activity">
    <reaction evidence="3">
        <text>2 GTP = 3',3'-c-di-GMP + 2 diphosphate</text>
        <dbReference type="Rhea" id="RHEA:24898"/>
        <dbReference type="ChEBI" id="CHEBI:33019"/>
        <dbReference type="ChEBI" id="CHEBI:37565"/>
        <dbReference type="ChEBI" id="CHEBI:58805"/>
        <dbReference type="EC" id="2.7.7.65"/>
    </reaction>
</comment>
<name>A0A4R2F5V7_9GAMM</name>
<feature type="transmembrane region" description="Helical" evidence="4">
    <location>
        <begin position="113"/>
        <end position="131"/>
    </location>
</feature>
<sequence length="359" mass="40089">MIIPSSDKLCLLDPHQVDFQQWHLQSKTPHIRYIAFVTALLYLLYALLENGLGLRHSEQRLLVHGLLVPGSLLIIGALSYYPRLHRMMRALLVIAPIGAIFANLWFNIATARFPFFAPEIYLAIIWTFAISGLTLRYAAISATASAILVLAMTYLEGVSSYFLELHLLWILSAFLFGLVNALVLERANATLYLQQRTLAHSASSDGLTSLWNRTKIAQLFDCETALSHREKCPISLIMLDIDHFKLVNDTHGHAVGDSVLINFANLLLHNVRLQDHVGRLGGEEFVILLPNTDSSQAATVAALLQEKINRFDFVGVGHKTASFGITQYREGETLSAMLNRADQALYRAKANGRNRIEVL</sequence>
<accession>A0A4R2F5V7</accession>
<dbReference type="InterPro" id="IPR043128">
    <property type="entry name" value="Rev_trsase/Diguanyl_cyclase"/>
</dbReference>
<dbReference type="SMART" id="SM00267">
    <property type="entry name" value="GGDEF"/>
    <property type="match status" value="1"/>
</dbReference>
<proteinExistence type="predicted"/>
<dbReference type="PROSITE" id="PS50887">
    <property type="entry name" value="GGDEF"/>
    <property type="match status" value="1"/>
</dbReference>
<dbReference type="InterPro" id="IPR050469">
    <property type="entry name" value="Diguanylate_Cyclase"/>
</dbReference>
<evidence type="ECO:0000313" key="7">
    <source>
        <dbReference type="Proteomes" id="UP000294832"/>
    </source>
</evidence>
<dbReference type="InterPro" id="IPR029787">
    <property type="entry name" value="Nucleotide_cyclase"/>
</dbReference>
<keyword evidence="4" id="KW-0472">Membrane</keyword>
<keyword evidence="4" id="KW-0812">Transmembrane</keyword>
<comment type="caution">
    <text evidence="6">The sequence shown here is derived from an EMBL/GenBank/DDBJ whole genome shotgun (WGS) entry which is preliminary data.</text>
</comment>
<dbReference type="Gene3D" id="3.30.70.270">
    <property type="match status" value="1"/>
</dbReference>
<evidence type="ECO:0000256" key="2">
    <source>
        <dbReference type="ARBA" id="ARBA00012528"/>
    </source>
</evidence>
<feature type="transmembrane region" description="Helical" evidence="4">
    <location>
        <begin position="60"/>
        <end position="81"/>
    </location>
</feature>
<reference evidence="6 7" key="1">
    <citation type="submission" date="2019-03" db="EMBL/GenBank/DDBJ databases">
        <title>Freshwater and sediment microbial communities from various areas in North America, analyzing microbe dynamics in response to fracking.</title>
        <authorList>
            <person name="Lamendella R."/>
        </authorList>
    </citation>
    <scope>NUCLEOTIDE SEQUENCE [LARGE SCALE GENOMIC DNA]</scope>
    <source>
        <strain evidence="6 7">74A</strain>
    </source>
</reference>
<feature type="transmembrane region" description="Helical" evidence="4">
    <location>
        <begin position="30"/>
        <end position="48"/>
    </location>
</feature>
<dbReference type="FunFam" id="3.30.70.270:FF:000001">
    <property type="entry name" value="Diguanylate cyclase domain protein"/>
    <property type="match status" value="1"/>
</dbReference>
<organism evidence="6 7">
    <name type="scientific">Shewanella fodinae</name>
    <dbReference type="NCBI Taxonomy" id="552357"/>
    <lineage>
        <taxon>Bacteria</taxon>
        <taxon>Pseudomonadati</taxon>
        <taxon>Pseudomonadota</taxon>
        <taxon>Gammaproteobacteria</taxon>
        <taxon>Alteromonadales</taxon>
        <taxon>Shewanellaceae</taxon>
        <taxon>Shewanella</taxon>
    </lineage>
</organism>
<protein>
    <recommendedName>
        <fullName evidence="2">diguanylate cyclase</fullName>
        <ecNumber evidence="2">2.7.7.65</ecNumber>
    </recommendedName>
</protein>
<dbReference type="EC" id="2.7.7.65" evidence="2"/>
<evidence type="ECO:0000256" key="3">
    <source>
        <dbReference type="ARBA" id="ARBA00034247"/>
    </source>
</evidence>
<dbReference type="NCBIfam" id="TIGR00254">
    <property type="entry name" value="GGDEF"/>
    <property type="match status" value="1"/>
</dbReference>
<dbReference type="AlphaFoldDB" id="A0A4R2F5V7"/>
<feature type="transmembrane region" description="Helical" evidence="4">
    <location>
        <begin position="167"/>
        <end position="184"/>
    </location>
</feature>
<dbReference type="EMBL" id="SLWF01000021">
    <property type="protein sequence ID" value="TCN81909.1"/>
    <property type="molecule type" value="Genomic_DNA"/>
</dbReference>
<evidence type="ECO:0000313" key="6">
    <source>
        <dbReference type="EMBL" id="TCN81909.1"/>
    </source>
</evidence>
<dbReference type="PANTHER" id="PTHR45138:SF9">
    <property type="entry name" value="DIGUANYLATE CYCLASE DGCM-RELATED"/>
    <property type="match status" value="1"/>
</dbReference>